<evidence type="ECO:0000313" key="4">
    <source>
        <dbReference type="EMBL" id="THU71446.1"/>
    </source>
</evidence>
<dbReference type="PANTHER" id="PTHR13052">
    <property type="entry name" value="NFRKB-RELATED"/>
    <property type="match status" value="1"/>
</dbReference>
<protein>
    <recommendedName>
        <fullName evidence="3">DEUBAD domain-containing protein</fullName>
    </recommendedName>
</protein>
<keyword evidence="5" id="KW-1185">Reference proteome</keyword>
<evidence type="ECO:0000256" key="1">
    <source>
        <dbReference type="ARBA" id="ARBA00004123"/>
    </source>
</evidence>
<dbReference type="CDD" id="cd21865">
    <property type="entry name" value="DEUBAD_NFRKB"/>
    <property type="match status" value="1"/>
</dbReference>
<dbReference type="Proteomes" id="UP000317650">
    <property type="component" value="Chromosome 4"/>
</dbReference>
<proteinExistence type="predicted"/>
<dbReference type="InterPro" id="IPR024867">
    <property type="entry name" value="NFRKB"/>
</dbReference>
<gene>
    <name evidence="4" type="ORF">C4D60_Mb04t01530</name>
</gene>
<keyword evidence="2" id="KW-0539">Nucleus</keyword>
<feature type="domain" description="DEUBAD" evidence="3">
    <location>
        <begin position="64"/>
        <end position="177"/>
    </location>
</feature>
<organism evidence="4 5">
    <name type="scientific">Musa balbisiana</name>
    <name type="common">Banana</name>
    <dbReference type="NCBI Taxonomy" id="52838"/>
    <lineage>
        <taxon>Eukaryota</taxon>
        <taxon>Viridiplantae</taxon>
        <taxon>Streptophyta</taxon>
        <taxon>Embryophyta</taxon>
        <taxon>Tracheophyta</taxon>
        <taxon>Spermatophyta</taxon>
        <taxon>Magnoliopsida</taxon>
        <taxon>Liliopsida</taxon>
        <taxon>Zingiberales</taxon>
        <taxon>Musaceae</taxon>
        <taxon>Musa</taxon>
    </lineage>
</organism>
<dbReference type="PROSITE" id="PS51916">
    <property type="entry name" value="DEUBAD"/>
    <property type="match status" value="1"/>
</dbReference>
<evidence type="ECO:0000256" key="2">
    <source>
        <dbReference type="ARBA" id="ARBA00023242"/>
    </source>
</evidence>
<comment type="caution">
    <text evidence="4">The sequence shown here is derived from an EMBL/GenBank/DDBJ whole genome shotgun (WGS) entry which is preliminary data.</text>
</comment>
<dbReference type="GO" id="GO:0031011">
    <property type="term" value="C:Ino80 complex"/>
    <property type="evidence" value="ECO:0007669"/>
    <property type="project" value="InterPro"/>
</dbReference>
<reference evidence="4 5" key="1">
    <citation type="journal article" date="2019" name="Nat. Plants">
        <title>Genome sequencing of Musa balbisiana reveals subgenome evolution and function divergence in polyploid bananas.</title>
        <authorList>
            <person name="Yao X."/>
        </authorList>
    </citation>
    <scope>NUCLEOTIDE SEQUENCE [LARGE SCALE GENOMIC DNA]</scope>
    <source>
        <strain evidence="5">cv. DH-PKW</strain>
        <tissue evidence="4">Leaves</tissue>
    </source>
</reference>
<dbReference type="PANTHER" id="PTHR13052:SF3">
    <property type="entry name" value="NUCLEAR FACTOR RELATED TO KAPPA-B-BINDING PROTEIN"/>
    <property type="match status" value="1"/>
</dbReference>
<evidence type="ECO:0000259" key="3">
    <source>
        <dbReference type="PROSITE" id="PS51916"/>
    </source>
</evidence>
<name>A0A4S8K8V9_MUSBA</name>
<dbReference type="EMBL" id="PYDT01000001">
    <property type="protein sequence ID" value="THU71446.1"/>
    <property type="molecule type" value="Genomic_DNA"/>
</dbReference>
<sequence>MGIIKLRPQRPGNDHRLRRSSFIILQNEDTHELEKTLGDDSDDCELGEVGYEHVMVGGQICGIPYELYELPDLKEILSIETWNYYLTEDERFSLSAFLPDMSQETVWLAIKELLTDVDVFFGSPLKKFYNGLRGGLYSPQVTNLREGVHFLQRSEYYHSLRSYHENQSRVFVEMKEVWNRCRPTTSIEERVQIWNSRKENKPVFVVDLNTFPDEGTLKKGDSNDRIVETVPFSKKTKMYMNQSHDSKVLVSGLVCSTKRKAKGFLKLKPIVTNSVPIQMMQALPDKSGEPSMRLPKGVLKIKPRYDPLSEENLRPKPEQISVNSWGTHAHQVLPPQFAFKRDNLNLIKRLPFSHQVDRDGRTYRDTEDKHDWQRDEDLYAGCGSVDYSESERFQRKPKMIIDLRHDDVEICKEWFPSQTNQNLRIYPQEDGRIRECQGKKNSWNSLNTQPNRSLESLADPKKESFKHALENYQERKPSALISEACFGMSNNCTHQREILTKSSDHLDHQCNDNGAVNVAVSGVKEGLMLPITYKRKKPQRKLNQVNSVKQQQPNVLPPQFAFKRDNLNLIKRLPFSHQVDRDGRTYRDTEDKHDWQRDEDLYAGCGSVDYSESERFQRKPKMIIDLRHDDVEICKEWFPSQTNQNLRIYPQEDGRIRECQGKKNSWNSLNTQPNRSLESLADPKKESFKHALENYQERKPSALISEACFGMSNNCTHQREILTKSSDHLDHQCNDNGAVNVAVSGVKEGLMLPITYKRKKPQRKLNQVNSVKQQQPNVRSLESAATSGIIKAKPMAIKIKFSGLTGYNA</sequence>
<dbReference type="InterPro" id="IPR044867">
    <property type="entry name" value="DEUBAD_dom"/>
</dbReference>
<comment type="subcellular location">
    <subcellularLocation>
        <location evidence="1">Nucleus</location>
    </subcellularLocation>
</comment>
<dbReference type="AlphaFoldDB" id="A0A4S8K8V9"/>
<evidence type="ECO:0000313" key="5">
    <source>
        <dbReference type="Proteomes" id="UP000317650"/>
    </source>
</evidence>
<accession>A0A4S8K8V9</accession>